<evidence type="ECO:0000313" key="2">
    <source>
        <dbReference type="EMBL" id="KII70097.1"/>
    </source>
</evidence>
<accession>A0A0C2N853</accession>
<protein>
    <submittedName>
        <fullName evidence="2">Deoxynucleotidyltransferase terminal-interacting protein 1</fullName>
    </submittedName>
</protein>
<dbReference type="GO" id="GO:0005634">
    <property type="term" value="C:nucleus"/>
    <property type="evidence" value="ECO:0007669"/>
    <property type="project" value="TreeGrafter"/>
</dbReference>
<proteinExistence type="predicted"/>
<name>A0A0C2N853_THEKT</name>
<keyword evidence="2" id="KW-0808">Transferase</keyword>
<evidence type="ECO:0000259" key="1">
    <source>
        <dbReference type="Pfam" id="PF21229"/>
    </source>
</evidence>
<dbReference type="GO" id="GO:0003677">
    <property type="term" value="F:DNA binding"/>
    <property type="evidence" value="ECO:0007669"/>
    <property type="project" value="InterPro"/>
</dbReference>
<keyword evidence="3" id="KW-1185">Reference proteome</keyword>
<dbReference type="InterPro" id="IPR049121">
    <property type="entry name" value="TdIF1_C"/>
</dbReference>
<evidence type="ECO:0000313" key="3">
    <source>
        <dbReference type="Proteomes" id="UP000031668"/>
    </source>
</evidence>
<dbReference type="PANTHER" id="PTHR23399">
    <property type="entry name" value="DEOXYNUCLEOTIDYLTRANSFERASE TERMINAL-INTERACTING PROTEIN 1"/>
    <property type="match status" value="1"/>
</dbReference>
<organism evidence="2 3">
    <name type="scientific">Thelohanellus kitauei</name>
    <name type="common">Myxosporean</name>
    <dbReference type="NCBI Taxonomy" id="669202"/>
    <lineage>
        <taxon>Eukaryota</taxon>
        <taxon>Metazoa</taxon>
        <taxon>Cnidaria</taxon>
        <taxon>Myxozoa</taxon>
        <taxon>Myxosporea</taxon>
        <taxon>Bivalvulida</taxon>
        <taxon>Platysporina</taxon>
        <taxon>Myxobolidae</taxon>
        <taxon>Thelohanellus</taxon>
    </lineage>
</organism>
<gene>
    <name evidence="2" type="ORF">RF11_03674</name>
</gene>
<dbReference type="GO" id="GO:0016740">
    <property type="term" value="F:transferase activity"/>
    <property type="evidence" value="ECO:0007669"/>
    <property type="project" value="UniProtKB-KW"/>
</dbReference>
<reference evidence="2 3" key="1">
    <citation type="journal article" date="2014" name="Genome Biol. Evol.">
        <title>The genome of the myxosporean Thelohanellus kitauei shows adaptations to nutrient acquisition within its fish host.</title>
        <authorList>
            <person name="Yang Y."/>
            <person name="Xiong J."/>
            <person name="Zhou Z."/>
            <person name="Huo F."/>
            <person name="Miao W."/>
            <person name="Ran C."/>
            <person name="Liu Y."/>
            <person name="Zhang J."/>
            <person name="Feng J."/>
            <person name="Wang M."/>
            <person name="Wang M."/>
            <person name="Wang L."/>
            <person name="Yao B."/>
        </authorList>
    </citation>
    <scope>NUCLEOTIDE SEQUENCE [LARGE SCALE GENOMIC DNA]</scope>
    <source>
        <strain evidence="2">Wuqing</strain>
    </source>
</reference>
<feature type="domain" description="TdIF1 C-terminal" evidence="1">
    <location>
        <begin position="44"/>
        <end position="117"/>
    </location>
</feature>
<dbReference type="GO" id="GO:0031491">
    <property type="term" value="F:nucleosome binding"/>
    <property type="evidence" value="ECO:0007669"/>
    <property type="project" value="TreeGrafter"/>
</dbReference>
<dbReference type="InterPro" id="IPR026064">
    <property type="entry name" value="TdIF1"/>
</dbReference>
<dbReference type="PANTHER" id="PTHR23399:SF2">
    <property type="entry name" value="DEOXYNUCLEOTIDYLTRANSFERASE TERMINAL-INTERACTING PROTEIN 1"/>
    <property type="match status" value="1"/>
</dbReference>
<dbReference type="EMBL" id="JWZT01002185">
    <property type="protein sequence ID" value="KII70097.1"/>
    <property type="molecule type" value="Genomic_DNA"/>
</dbReference>
<dbReference type="AlphaFoldDB" id="A0A0C2N853"/>
<dbReference type="Proteomes" id="UP000031668">
    <property type="component" value="Unassembled WGS sequence"/>
</dbReference>
<sequence>MMQEISNNCLSKFLHVKLKHQGLDQGEKSHKNRRNDSPHQIDENTRFILGSVANRVLGYSEARGRIYTRHSNLFVYKCEKDDKKALFKTGRVSRIIGRIHLVVAEDIENLIKKHPDYISVFFNQGSPEYLSAWISDKTQKASYSVSEIIAKNIKSHTRAEREMVSITFGEVAALDIQGFCPNECLSSTIWRGCCF</sequence>
<comment type="caution">
    <text evidence="2">The sequence shown here is derived from an EMBL/GenBank/DDBJ whole genome shotgun (WGS) entry which is preliminary data.</text>
</comment>
<dbReference type="OrthoDB" id="5860246at2759"/>
<dbReference type="Pfam" id="PF21229">
    <property type="entry name" value="TdIF1_2nd"/>
    <property type="match status" value="1"/>
</dbReference>